<sequence length="248" mass="28351">MTDKPSPHREDFTHKQGSEPLRKLDALRKAAFQRVRRPPTPKAMARRRSRLTLAKWALPSLAGVLLASIAIWPELNHLVHQDRAILREMRQLHIDSGAMEHAVYRDIDSHNHPYTLTAQTARQLGDDRINLNHPEADIMLPRGEWMHIRADRGVYLQHEQTLNLDGHVVMYRNDGTLLNTPSADMDMKQQVITTHEWVHAEGPFGTQDAQSAFLDQEENIVQFMGPGLTNRFNDLTPHPPSVSTNKRP</sequence>
<reference evidence="3" key="1">
    <citation type="submission" date="2013-04" db="EMBL/GenBank/DDBJ databases">
        <title>The genome sequencing project of 58 acetic acid bacteria.</title>
        <authorList>
            <person name="Okamoto-Kainuma A."/>
            <person name="Ishikawa M."/>
            <person name="Umino S."/>
            <person name="Koizumi Y."/>
            <person name="Shiwa Y."/>
            <person name="Yoshikawa H."/>
            <person name="Matsutani M."/>
            <person name="Matsushita K."/>
        </authorList>
    </citation>
    <scope>NUCLEOTIDE SEQUENCE</scope>
    <source>
        <strain evidence="3">DSM 15669</strain>
    </source>
</reference>
<gene>
    <name evidence="3" type="ORF">AA15669_1075</name>
</gene>
<dbReference type="RefSeq" id="WP_018979198.1">
    <property type="nucleotide sequence ID" value="NZ_BAQD01000015.1"/>
</dbReference>
<organism evidence="3 4">
    <name type="scientific">Saccharibacter floricola DSM 15669</name>
    <dbReference type="NCBI Taxonomy" id="1123227"/>
    <lineage>
        <taxon>Bacteria</taxon>
        <taxon>Pseudomonadati</taxon>
        <taxon>Pseudomonadota</taxon>
        <taxon>Alphaproteobacteria</taxon>
        <taxon>Acetobacterales</taxon>
        <taxon>Acetobacteraceae</taxon>
        <taxon>Saccharibacter</taxon>
    </lineage>
</organism>
<feature type="region of interest" description="Disordered" evidence="1">
    <location>
        <begin position="1"/>
        <end position="20"/>
    </location>
</feature>
<protein>
    <recommendedName>
        <fullName evidence="5">LPS export ABC transporter periplasmic protein LptC</fullName>
    </recommendedName>
</protein>
<keyword evidence="2" id="KW-0472">Membrane</keyword>
<accession>A0ABQ0NYN9</accession>
<keyword evidence="4" id="KW-1185">Reference proteome</keyword>
<feature type="transmembrane region" description="Helical" evidence="2">
    <location>
        <begin position="53"/>
        <end position="72"/>
    </location>
</feature>
<dbReference type="EMBL" id="BAQD01000015">
    <property type="protein sequence ID" value="GBQ06752.1"/>
    <property type="molecule type" value="Genomic_DNA"/>
</dbReference>
<dbReference type="Proteomes" id="UP001062901">
    <property type="component" value="Unassembled WGS sequence"/>
</dbReference>
<dbReference type="NCBIfam" id="TIGR04409">
    <property type="entry name" value="LptC_YrbK"/>
    <property type="match status" value="1"/>
</dbReference>
<feature type="region of interest" description="Disordered" evidence="1">
    <location>
        <begin position="226"/>
        <end position="248"/>
    </location>
</feature>
<evidence type="ECO:0000256" key="2">
    <source>
        <dbReference type="SAM" id="Phobius"/>
    </source>
</evidence>
<proteinExistence type="predicted"/>
<dbReference type="Gene3D" id="2.60.450.10">
    <property type="entry name" value="Lipopolysaccharide (LPS) transport protein A like domain"/>
    <property type="match status" value="1"/>
</dbReference>
<keyword evidence="2" id="KW-1133">Transmembrane helix</keyword>
<evidence type="ECO:0000313" key="3">
    <source>
        <dbReference type="EMBL" id="GBQ06752.1"/>
    </source>
</evidence>
<dbReference type="InterPro" id="IPR026265">
    <property type="entry name" value="LptC"/>
</dbReference>
<evidence type="ECO:0000313" key="4">
    <source>
        <dbReference type="Proteomes" id="UP001062901"/>
    </source>
</evidence>
<keyword evidence="2" id="KW-0812">Transmembrane</keyword>
<comment type="caution">
    <text evidence="3">The sequence shown here is derived from an EMBL/GenBank/DDBJ whole genome shotgun (WGS) entry which is preliminary data.</text>
</comment>
<evidence type="ECO:0000256" key="1">
    <source>
        <dbReference type="SAM" id="MobiDB-lite"/>
    </source>
</evidence>
<dbReference type="Pfam" id="PF06835">
    <property type="entry name" value="LptC"/>
    <property type="match status" value="1"/>
</dbReference>
<dbReference type="InterPro" id="IPR010664">
    <property type="entry name" value="LipoPS_assembly_LptC-rel"/>
</dbReference>
<evidence type="ECO:0008006" key="5">
    <source>
        <dbReference type="Google" id="ProtNLM"/>
    </source>
</evidence>
<name>A0ABQ0NYN9_9PROT</name>